<evidence type="ECO:0000313" key="2">
    <source>
        <dbReference type="EMBL" id="MBJ7596369.1"/>
    </source>
</evidence>
<dbReference type="AlphaFoldDB" id="A0A2W6AJ78"/>
<evidence type="ECO:0000256" key="1">
    <source>
        <dbReference type="SAM" id="MobiDB-lite"/>
    </source>
</evidence>
<evidence type="ECO:0000313" key="5">
    <source>
        <dbReference type="Proteomes" id="UP000606991"/>
    </source>
</evidence>
<organism evidence="3 4">
    <name type="scientific">Candidatus Aeolococcus gillhamiae</name>
    <dbReference type="NCBI Taxonomy" id="3127015"/>
    <lineage>
        <taxon>Bacteria</taxon>
        <taxon>Bacillati</taxon>
        <taxon>Candidatus Dormiibacterota</taxon>
        <taxon>Candidatus Dormibacteria</taxon>
        <taxon>Candidatus Aeolococcales</taxon>
        <taxon>Candidatus Aeolococcaceae</taxon>
        <taxon>Candidatus Aeolococcus</taxon>
    </lineage>
</organism>
<proteinExistence type="predicted"/>
<feature type="region of interest" description="Disordered" evidence="1">
    <location>
        <begin position="210"/>
        <end position="288"/>
    </location>
</feature>
<feature type="compositionally biased region" description="Basic and acidic residues" evidence="1">
    <location>
        <begin position="253"/>
        <end position="271"/>
    </location>
</feature>
<dbReference type="Proteomes" id="UP000248724">
    <property type="component" value="Unassembled WGS sequence"/>
</dbReference>
<accession>A0A2W6AJ78</accession>
<reference evidence="2 5" key="3">
    <citation type="submission" date="2020-10" db="EMBL/GenBank/DDBJ databases">
        <title>Ca. Dormibacterota MAGs.</title>
        <authorList>
            <person name="Montgomery K."/>
        </authorList>
    </citation>
    <scope>NUCLEOTIDE SEQUENCE [LARGE SCALE GENOMIC DNA]</scope>
    <source>
        <strain evidence="2">SC8812_S17_18</strain>
    </source>
</reference>
<evidence type="ECO:0000313" key="3">
    <source>
        <dbReference type="EMBL" id="PZR83674.1"/>
    </source>
</evidence>
<gene>
    <name evidence="3" type="ORF">DLM65_01365</name>
    <name evidence="2" type="ORF">JF886_16190</name>
</gene>
<feature type="compositionally biased region" description="Low complexity" evidence="1">
    <location>
        <begin position="219"/>
        <end position="230"/>
    </location>
</feature>
<sequence>MSDQPNLQTSRIADPIPLLPRGDVLFDAIPLQAVVMEALAPALAHGCLVVRDRDRGAVVLVRDGALVEAHAFSGATARTGEGVFSEVQGWAEAVVTAHRLDPLLVDVCEALLRGEIIYSDLRLDWVEWPNLLADFSRRGGAYAVEIFTPAGRGVTCVAIGQQALSYTDIHPSFGDPALLEAMASNRDGSIRVRRLNAASFAATAMATGGQLADAGSGRSAPASLASDPLATGDRGNGAARGDPRSSAPGAHESGAEQKDRERERERQRESEPAQSGPGPVGPAGRSVVDDALPDLTWVAPWQTPWRDEPEKGGSSGSPLTGRPASTAARPSVGDMLGDLRSIAQRRLQLSASRVETILDEAAREQRPLDSVLEEIRSMSIRGVMPSTVDAMVAEMKIAAAEYRSV</sequence>
<feature type="region of interest" description="Disordered" evidence="1">
    <location>
        <begin position="301"/>
        <end position="332"/>
    </location>
</feature>
<reference evidence="3 4" key="1">
    <citation type="journal article" date="2017" name="Nature">
        <title>Atmospheric trace gases support primary production in Antarctic desert surface soil.</title>
        <authorList>
            <person name="Ji M."/>
            <person name="Greening C."/>
            <person name="Vanwonterghem I."/>
            <person name="Carere C.R."/>
            <person name="Bay S.K."/>
            <person name="Steen J.A."/>
            <person name="Montgomery K."/>
            <person name="Lines T."/>
            <person name="Beardall J."/>
            <person name="van Dorst J."/>
            <person name="Snape I."/>
            <person name="Stott M.B."/>
            <person name="Hugenholtz P."/>
            <person name="Ferrari B.C."/>
        </authorList>
    </citation>
    <scope>NUCLEOTIDE SEQUENCE [LARGE SCALE GENOMIC DNA]</scope>
    <source>
        <strain evidence="3">RRmetagenome_bin12</strain>
    </source>
</reference>
<dbReference type="RefSeq" id="WP_337314354.1">
    <property type="nucleotide sequence ID" value="NZ_JAEKNS010000158.1"/>
</dbReference>
<dbReference type="EMBL" id="QHBU01000028">
    <property type="protein sequence ID" value="PZR83674.1"/>
    <property type="molecule type" value="Genomic_DNA"/>
</dbReference>
<name>A0A2W6AJ78_9BACT</name>
<evidence type="ECO:0008006" key="6">
    <source>
        <dbReference type="Google" id="ProtNLM"/>
    </source>
</evidence>
<dbReference type="Proteomes" id="UP000606991">
    <property type="component" value="Unassembled WGS sequence"/>
</dbReference>
<evidence type="ECO:0000313" key="4">
    <source>
        <dbReference type="Proteomes" id="UP000248724"/>
    </source>
</evidence>
<protein>
    <recommendedName>
        <fullName evidence="6">DUF4388 domain-containing protein</fullName>
    </recommendedName>
</protein>
<comment type="caution">
    <text evidence="3">The sequence shown here is derived from an EMBL/GenBank/DDBJ whole genome shotgun (WGS) entry which is preliminary data.</text>
</comment>
<reference evidence="3" key="2">
    <citation type="submission" date="2018-05" db="EMBL/GenBank/DDBJ databases">
        <authorList>
            <person name="Ferrari B."/>
        </authorList>
    </citation>
    <scope>NUCLEOTIDE SEQUENCE</scope>
    <source>
        <strain evidence="3">RRmetagenome_bin12</strain>
    </source>
</reference>
<dbReference type="EMBL" id="JAEKNS010000158">
    <property type="protein sequence ID" value="MBJ7596369.1"/>
    <property type="molecule type" value="Genomic_DNA"/>
</dbReference>
<accession>A0A934JZU9</accession>